<gene>
    <name evidence="2" type="ORF">C4K04_2272</name>
</gene>
<accession>A0A3G7TLI3</accession>
<protein>
    <submittedName>
        <fullName evidence="2">Uncharacterized protein</fullName>
    </submittedName>
</protein>
<feature type="region of interest" description="Disordered" evidence="1">
    <location>
        <begin position="23"/>
        <end position="55"/>
    </location>
</feature>
<dbReference type="AlphaFoldDB" id="A0A3G7TLI3"/>
<dbReference type="Proteomes" id="UP000268048">
    <property type="component" value="Chromosome"/>
</dbReference>
<reference evidence="2 3" key="1">
    <citation type="submission" date="2018-03" db="EMBL/GenBank/DDBJ databases">
        <title>Diversity of phytobeneficial traits revealed by whole-genome analysis of worldwide-isolated phenazine-producing Pseudomonas spp.</title>
        <authorList>
            <person name="Biessy A."/>
            <person name="Novinscak A."/>
            <person name="Blom J."/>
            <person name="Leger G."/>
            <person name="Thomashow L.S."/>
            <person name="Cazorla F.M."/>
            <person name="Josic D."/>
            <person name="Filion M."/>
        </authorList>
    </citation>
    <scope>NUCLEOTIDE SEQUENCE [LARGE SCALE GENOMIC DNA]</scope>
    <source>
        <strain evidence="2 3">B25</strain>
    </source>
</reference>
<evidence type="ECO:0000256" key="1">
    <source>
        <dbReference type="SAM" id="MobiDB-lite"/>
    </source>
</evidence>
<sequence>MVRQGSGSTCAGVGRARILRCKTADESMRGGQGPLRHQLRAGFGRNGGVRREGRR</sequence>
<evidence type="ECO:0000313" key="3">
    <source>
        <dbReference type="Proteomes" id="UP000268048"/>
    </source>
</evidence>
<name>A0A3G7TLI3_9PSED</name>
<proteinExistence type="predicted"/>
<dbReference type="EMBL" id="CP027753">
    <property type="protein sequence ID" value="AZE47955.1"/>
    <property type="molecule type" value="Genomic_DNA"/>
</dbReference>
<organism evidence="2 3">
    <name type="scientific">Pseudomonas chlororaphis</name>
    <dbReference type="NCBI Taxonomy" id="587753"/>
    <lineage>
        <taxon>Bacteria</taxon>
        <taxon>Pseudomonadati</taxon>
        <taxon>Pseudomonadota</taxon>
        <taxon>Gammaproteobacteria</taxon>
        <taxon>Pseudomonadales</taxon>
        <taxon>Pseudomonadaceae</taxon>
        <taxon>Pseudomonas</taxon>
    </lineage>
</organism>
<evidence type="ECO:0000313" key="2">
    <source>
        <dbReference type="EMBL" id="AZE47955.1"/>
    </source>
</evidence>